<keyword evidence="3 4" id="KW-0413">Isomerase</keyword>
<protein>
    <recommendedName>
        <fullName evidence="4">Peptidyl-prolyl cis-trans isomerase</fullName>
        <ecNumber evidence="4">5.2.1.8</ecNumber>
    </recommendedName>
</protein>
<dbReference type="PROSITE" id="PS50059">
    <property type="entry name" value="FKBP_PPIASE"/>
    <property type="match status" value="1"/>
</dbReference>
<dbReference type="InterPro" id="IPR046357">
    <property type="entry name" value="PPIase_dom_sf"/>
</dbReference>
<evidence type="ECO:0000313" key="7">
    <source>
        <dbReference type="EMBL" id="MDR6300295.1"/>
    </source>
</evidence>
<accession>A0ABU1K4W4</accession>
<dbReference type="NCBIfam" id="TIGR03516">
    <property type="entry name" value="ppisom_GldI"/>
    <property type="match status" value="1"/>
</dbReference>
<keyword evidence="5" id="KW-0732">Signal</keyword>
<dbReference type="EC" id="5.2.1.8" evidence="4"/>
<dbReference type="SUPFAM" id="SSF54534">
    <property type="entry name" value="FKBP-like"/>
    <property type="match status" value="1"/>
</dbReference>
<dbReference type="Proteomes" id="UP001257659">
    <property type="component" value="Unassembled WGS sequence"/>
</dbReference>
<evidence type="ECO:0000259" key="6">
    <source>
        <dbReference type="PROSITE" id="PS50059"/>
    </source>
</evidence>
<evidence type="ECO:0000256" key="2">
    <source>
        <dbReference type="ARBA" id="ARBA00023110"/>
    </source>
</evidence>
<keyword evidence="2 3" id="KW-0697">Rotamase</keyword>
<feature type="signal peptide" evidence="5">
    <location>
        <begin position="1"/>
        <end position="19"/>
    </location>
</feature>
<dbReference type="InterPro" id="IPR019869">
    <property type="entry name" value="Motility-assoc_PPIase_GldI"/>
</dbReference>
<gene>
    <name evidence="7" type="ORF">GGR31_000926</name>
</gene>
<name>A0ABU1K4W4_9FLAO</name>
<reference evidence="7 8" key="1">
    <citation type="submission" date="2023-07" db="EMBL/GenBank/DDBJ databases">
        <title>Genomic Encyclopedia of Type Strains, Phase IV (KMG-IV): sequencing the most valuable type-strain genomes for metagenomic binning, comparative biology and taxonomic classification.</title>
        <authorList>
            <person name="Goeker M."/>
        </authorList>
    </citation>
    <scope>NUCLEOTIDE SEQUENCE [LARGE SCALE GENOMIC DNA]</scope>
    <source>
        <strain evidence="7 8">DSM 102814</strain>
    </source>
</reference>
<dbReference type="Pfam" id="PF00254">
    <property type="entry name" value="FKBP_C"/>
    <property type="match status" value="1"/>
</dbReference>
<dbReference type="InterPro" id="IPR001179">
    <property type="entry name" value="PPIase_FKBP_dom"/>
</dbReference>
<feature type="domain" description="PPIase FKBP-type" evidence="6">
    <location>
        <begin position="91"/>
        <end position="178"/>
    </location>
</feature>
<proteinExistence type="inferred from homology"/>
<evidence type="ECO:0000256" key="4">
    <source>
        <dbReference type="RuleBase" id="RU003915"/>
    </source>
</evidence>
<keyword evidence="8" id="KW-1185">Reference proteome</keyword>
<evidence type="ECO:0000256" key="1">
    <source>
        <dbReference type="ARBA" id="ARBA00000971"/>
    </source>
</evidence>
<organism evidence="7 8">
    <name type="scientific">Mesonia maritima</name>
    <dbReference type="NCBI Taxonomy" id="1793873"/>
    <lineage>
        <taxon>Bacteria</taxon>
        <taxon>Pseudomonadati</taxon>
        <taxon>Bacteroidota</taxon>
        <taxon>Flavobacteriia</taxon>
        <taxon>Flavobacteriales</taxon>
        <taxon>Flavobacteriaceae</taxon>
        <taxon>Mesonia</taxon>
    </lineage>
</organism>
<dbReference type="EMBL" id="JAVDQA010000002">
    <property type="protein sequence ID" value="MDR6300295.1"/>
    <property type="molecule type" value="Genomic_DNA"/>
</dbReference>
<dbReference type="Gene3D" id="3.10.50.40">
    <property type="match status" value="1"/>
</dbReference>
<feature type="chain" id="PRO_5045488598" description="Peptidyl-prolyl cis-trans isomerase" evidence="5">
    <location>
        <begin position="20"/>
        <end position="188"/>
    </location>
</feature>
<evidence type="ECO:0000256" key="5">
    <source>
        <dbReference type="SAM" id="SignalP"/>
    </source>
</evidence>
<evidence type="ECO:0000256" key="3">
    <source>
        <dbReference type="PROSITE-ProRule" id="PRU00277"/>
    </source>
</evidence>
<sequence>MKTKISILLLLVISMVACKTPEARKPVSHNSGSFINESIQRNKKLIKQEEDKILNIIHQDSTNNYLSSTNGFWYYYNTKVQTDSLLKPQFGDLVTFNYDIATLNGNSIYSKDEIGLREYVMDKENLFTGLRQALKLLKEGETATFLFPSHKAFGYYGDNDRIGRNTPIRSTITLNSIEKIENENQNNP</sequence>
<evidence type="ECO:0000313" key="8">
    <source>
        <dbReference type="Proteomes" id="UP001257659"/>
    </source>
</evidence>
<comment type="catalytic activity">
    <reaction evidence="1 3 4">
        <text>[protein]-peptidylproline (omega=180) = [protein]-peptidylproline (omega=0)</text>
        <dbReference type="Rhea" id="RHEA:16237"/>
        <dbReference type="Rhea" id="RHEA-COMP:10747"/>
        <dbReference type="Rhea" id="RHEA-COMP:10748"/>
        <dbReference type="ChEBI" id="CHEBI:83833"/>
        <dbReference type="ChEBI" id="CHEBI:83834"/>
        <dbReference type="EC" id="5.2.1.8"/>
    </reaction>
</comment>
<comment type="caution">
    <text evidence="7">The sequence shown here is derived from an EMBL/GenBank/DDBJ whole genome shotgun (WGS) entry which is preliminary data.</text>
</comment>
<dbReference type="PROSITE" id="PS51257">
    <property type="entry name" value="PROKAR_LIPOPROTEIN"/>
    <property type="match status" value="1"/>
</dbReference>
<comment type="similarity">
    <text evidence="4">Belongs to the FKBP-type PPIase family.</text>
</comment>
<dbReference type="RefSeq" id="WP_309727207.1">
    <property type="nucleotide sequence ID" value="NZ_JAVDQA010000002.1"/>
</dbReference>